<dbReference type="Proteomes" id="UP001148313">
    <property type="component" value="Unassembled WGS sequence"/>
</dbReference>
<reference evidence="1" key="1">
    <citation type="submission" date="2022-11" db="EMBL/GenBank/DDBJ databases">
        <title>Hoeflea poritis sp. nov., isolated from scleractinian coral Porites lutea.</title>
        <authorList>
            <person name="Zhang G."/>
            <person name="Wei Q."/>
            <person name="Cai L."/>
        </authorList>
    </citation>
    <scope>NUCLEOTIDE SEQUENCE</scope>
    <source>
        <strain evidence="1">E7-10</strain>
    </source>
</reference>
<proteinExistence type="predicted"/>
<accession>A0ABT4VH02</accession>
<organism evidence="1 2">
    <name type="scientific">Hoeflea poritis</name>
    <dbReference type="NCBI Taxonomy" id="2993659"/>
    <lineage>
        <taxon>Bacteria</taxon>
        <taxon>Pseudomonadati</taxon>
        <taxon>Pseudomonadota</taxon>
        <taxon>Alphaproteobacteria</taxon>
        <taxon>Hyphomicrobiales</taxon>
        <taxon>Rhizobiaceae</taxon>
        <taxon>Hoeflea</taxon>
    </lineage>
</organism>
<protein>
    <submittedName>
        <fullName evidence="1">Uncharacterized protein</fullName>
    </submittedName>
</protein>
<evidence type="ECO:0000313" key="2">
    <source>
        <dbReference type="Proteomes" id="UP001148313"/>
    </source>
</evidence>
<name>A0ABT4VH02_9HYPH</name>
<evidence type="ECO:0000313" key="1">
    <source>
        <dbReference type="EMBL" id="MDA4843980.1"/>
    </source>
</evidence>
<keyword evidence="2" id="KW-1185">Reference proteome</keyword>
<dbReference type="EMBL" id="JAPJZH010000001">
    <property type="protein sequence ID" value="MDA4843980.1"/>
    <property type="molecule type" value="Genomic_DNA"/>
</dbReference>
<gene>
    <name evidence="1" type="ORF">OOZ53_01400</name>
</gene>
<comment type="caution">
    <text evidence="1">The sequence shown here is derived from an EMBL/GenBank/DDBJ whole genome shotgun (WGS) entry which is preliminary data.</text>
</comment>
<sequence>MKKYLTIEKEREDAILDNTDQKFQFQHQEIDEIPEFKYGISENEVDINPFGLPVKLSLQANKGAGKFVREHAGVIEKAAKEFAVGTDLVKAVIYTEMARGWYDKLNPLGSPTVLPGNVDKTWEALIPGSDRHNRNDNIRITAKLLSEIEKRLDVPFPEDVYSLYNSMAHDRTYRNKELKSTPYFLKKVLEARAWEQENWSLDKERRQPHRRSTKRLLSGDLTRLGSDRRPYLPNHLRLLPPSLVPQVKGSTRLEDIARPPANRFGR</sequence>
<dbReference type="RefSeq" id="WP_271087498.1">
    <property type="nucleotide sequence ID" value="NZ_JAPJZH010000001.1"/>
</dbReference>